<organism evidence="2 3">
    <name type="scientific">Roridomyces roridus</name>
    <dbReference type="NCBI Taxonomy" id="1738132"/>
    <lineage>
        <taxon>Eukaryota</taxon>
        <taxon>Fungi</taxon>
        <taxon>Dikarya</taxon>
        <taxon>Basidiomycota</taxon>
        <taxon>Agaricomycotina</taxon>
        <taxon>Agaricomycetes</taxon>
        <taxon>Agaricomycetidae</taxon>
        <taxon>Agaricales</taxon>
        <taxon>Marasmiineae</taxon>
        <taxon>Mycenaceae</taxon>
        <taxon>Roridomyces</taxon>
    </lineage>
</organism>
<proteinExistence type="predicted"/>
<dbReference type="AlphaFoldDB" id="A0AAD7BNM2"/>
<name>A0AAD7BNM2_9AGAR</name>
<reference evidence="2" key="1">
    <citation type="submission" date="2023-03" db="EMBL/GenBank/DDBJ databases">
        <title>Massive genome expansion in bonnet fungi (Mycena s.s.) driven by repeated elements and novel gene families across ecological guilds.</title>
        <authorList>
            <consortium name="Lawrence Berkeley National Laboratory"/>
            <person name="Harder C.B."/>
            <person name="Miyauchi S."/>
            <person name="Viragh M."/>
            <person name="Kuo A."/>
            <person name="Thoen E."/>
            <person name="Andreopoulos B."/>
            <person name="Lu D."/>
            <person name="Skrede I."/>
            <person name="Drula E."/>
            <person name="Henrissat B."/>
            <person name="Morin E."/>
            <person name="Kohler A."/>
            <person name="Barry K."/>
            <person name="LaButti K."/>
            <person name="Morin E."/>
            <person name="Salamov A."/>
            <person name="Lipzen A."/>
            <person name="Mereny Z."/>
            <person name="Hegedus B."/>
            <person name="Baldrian P."/>
            <person name="Stursova M."/>
            <person name="Weitz H."/>
            <person name="Taylor A."/>
            <person name="Grigoriev I.V."/>
            <person name="Nagy L.G."/>
            <person name="Martin F."/>
            <person name="Kauserud H."/>
        </authorList>
    </citation>
    <scope>NUCLEOTIDE SEQUENCE</scope>
    <source>
        <strain evidence="2">9284</strain>
    </source>
</reference>
<dbReference type="Proteomes" id="UP001221142">
    <property type="component" value="Unassembled WGS sequence"/>
</dbReference>
<evidence type="ECO:0000313" key="3">
    <source>
        <dbReference type="Proteomes" id="UP001221142"/>
    </source>
</evidence>
<sequence>MGGTSSCVLWTPDSERSQTAGCRGRVNTGRIHADELHKLGITPRHAEGKRLPAGSKHRGGIVRAILADRYSEMCSAGRGHGLSGAREVERVYANAGWEFQRADLFPAVYGLAAEGVERASLDGSVAARRDQDDLEMPFWTSRCHLVSFS</sequence>
<gene>
    <name evidence="2" type="ORF">FB45DRAFT_869120</name>
</gene>
<protein>
    <submittedName>
        <fullName evidence="2">Uncharacterized protein</fullName>
    </submittedName>
</protein>
<feature type="region of interest" description="Disordered" evidence="1">
    <location>
        <begin position="1"/>
        <end position="22"/>
    </location>
</feature>
<evidence type="ECO:0000256" key="1">
    <source>
        <dbReference type="SAM" id="MobiDB-lite"/>
    </source>
</evidence>
<dbReference type="EMBL" id="JARKIF010000012">
    <property type="protein sequence ID" value="KAJ7625996.1"/>
    <property type="molecule type" value="Genomic_DNA"/>
</dbReference>
<keyword evidence="3" id="KW-1185">Reference proteome</keyword>
<comment type="caution">
    <text evidence="2">The sequence shown here is derived from an EMBL/GenBank/DDBJ whole genome shotgun (WGS) entry which is preliminary data.</text>
</comment>
<accession>A0AAD7BNM2</accession>
<evidence type="ECO:0000313" key="2">
    <source>
        <dbReference type="EMBL" id="KAJ7625996.1"/>
    </source>
</evidence>